<reference evidence="1" key="1">
    <citation type="journal article" date="2020" name="mSystems">
        <title>Genome- and Community-Level Interaction Insights into Carbon Utilization and Element Cycling Functions of Hydrothermarchaeota in Hydrothermal Sediment.</title>
        <authorList>
            <person name="Zhou Z."/>
            <person name="Liu Y."/>
            <person name="Xu W."/>
            <person name="Pan J."/>
            <person name="Luo Z.H."/>
            <person name="Li M."/>
        </authorList>
    </citation>
    <scope>NUCLEOTIDE SEQUENCE [LARGE SCALE GENOMIC DNA]</scope>
    <source>
        <strain evidence="1">SpSt-210</strain>
    </source>
</reference>
<accession>A0A831X785</accession>
<proteinExistence type="predicted"/>
<gene>
    <name evidence="1" type="ORF">ENP34_05825</name>
</gene>
<name>A0A831X785_9BACT</name>
<comment type="caution">
    <text evidence="1">The sequence shown here is derived from an EMBL/GenBank/DDBJ whole genome shotgun (WGS) entry which is preliminary data.</text>
</comment>
<dbReference type="AlphaFoldDB" id="A0A831X785"/>
<protein>
    <submittedName>
        <fullName evidence="1">Uncharacterized protein</fullName>
    </submittedName>
</protein>
<sequence length="145" mass="16120">MKKATPSRLLRILPVILAILSFLVLPASGKVEGSLGNVEPTGYYAVRSAYAVGRAFTTGWLPCIDEHYGAFFPGSNDYNQHYVGPGGDSATCISDHGCISQWDWWGTYRSVLLLPKSWLYSVQPCLWKRSDAWVAGNYRATVWID</sequence>
<dbReference type="EMBL" id="DSIY01000142">
    <property type="protein sequence ID" value="HEG90942.1"/>
    <property type="molecule type" value="Genomic_DNA"/>
</dbReference>
<organism evidence="1">
    <name type="scientific">Thermorudis peleae</name>
    <dbReference type="NCBI Taxonomy" id="1382356"/>
    <lineage>
        <taxon>Bacteria</taxon>
        <taxon>Pseudomonadati</taxon>
        <taxon>Thermomicrobiota</taxon>
        <taxon>Thermomicrobia</taxon>
        <taxon>Thermomicrobia incertae sedis</taxon>
        <taxon>Thermorudis</taxon>
    </lineage>
</organism>
<evidence type="ECO:0000313" key="1">
    <source>
        <dbReference type="EMBL" id="HEG90942.1"/>
    </source>
</evidence>